<evidence type="ECO:0000313" key="2">
    <source>
        <dbReference type="EMBL" id="AZV80607.1"/>
    </source>
</evidence>
<feature type="signal peptide" evidence="1">
    <location>
        <begin position="1"/>
        <end position="26"/>
    </location>
</feature>
<name>A0A3T0N9B0_9RHOB</name>
<dbReference type="PANTHER" id="PTHR11102:SF160">
    <property type="entry name" value="ERAD-ASSOCIATED E3 UBIQUITIN-PROTEIN LIGASE COMPONENT HRD3"/>
    <property type="match status" value="1"/>
</dbReference>
<dbReference type="InterPro" id="IPR006597">
    <property type="entry name" value="Sel1-like"/>
</dbReference>
<keyword evidence="2" id="KW-0614">Plasmid</keyword>
<dbReference type="InterPro" id="IPR011990">
    <property type="entry name" value="TPR-like_helical_dom_sf"/>
</dbReference>
<proteinExistence type="predicted"/>
<dbReference type="RefSeq" id="WP_127751118.1">
    <property type="nucleotide sequence ID" value="NZ_CP033220.1"/>
</dbReference>
<protein>
    <submittedName>
        <fullName evidence="2">Sel1 repeat family protein</fullName>
    </submittedName>
</protein>
<dbReference type="KEGG" id="sedi:EBB79_21805"/>
<dbReference type="Gene3D" id="1.25.40.10">
    <property type="entry name" value="Tetratricopeptide repeat domain"/>
    <property type="match status" value="2"/>
</dbReference>
<dbReference type="OrthoDB" id="5321503at2"/>
<reference evidence="2 3" key="1">
    <citation type="submission" date="2018-10" db="EMBL/GenBank/DDBJ databases">
        <title>Parasedimentitalea marina sp. nov., a psychrophilic bacterium isolated from deep seawater of the New Britain Trench.</title>
        <authorList>
            <person name="Cao J."/>
        </authorList>
    </citation>
    <scope>NUCLEOTIDE SEQUENCE [LARGE SCALE GENOMIC DNA]</scope>
    <source>
        <strain evidence="2 3">W43</strain>
        <plasmid evidence="2 3">pW43A</plasmid>
    </source>
</reference>
<dbReference type="AlphaFoldDB" id="A0A3T0N9B0"/>
<dbReference type="Pfam" id="PF08238">
    <property type="entry name" value="Sel1"/>
    <property type="match status" value="9"/>
</dbReference>
<geneLocation type="plasmid" evidence="2 3">
    <name>pW43A</name>
</geneLocation>
<dbReference type="PANTHER" id="PTHR11102">
    <property type="entry name" value="SEL-1-LIKE PROTEIN"/>
    <property type="match status" value="1"/>
</dbReference>
<sequence length="530" mass="55970">MTLSKTTFPLMALLALSPIWPSAPWAQEAGAETATALPEMADIEQAWAQGNFVFARQGLKRRAEETGAALAQYRYGRVLLEGRGGPTDREAARLWLEKAAAQTHVEASVLLARIYLSAPEGDPVSQPARAARLFKSAAARGNSEAQYYLGLLYRSGVGVTAHPEEAFTWLLAASENGHIEAQFELSRAYARGEGIAEDAKQALRWMQEAADAGHGEAQFFLAYALDRGQGVEQNRRAAVDWLLRSAETGFGQAQLALGRKYLTGDGVAARPAEAQRWLEAAAAQGSAAAATVLGTALRGAHGVPADPALAVRWLKAASDAGVAEASFTLGQIREAGDAAAPDLQDAVVLYRLAVDQGSAVAEQHLGSLAATGALDGLLAPHRAIPWVVAAAEAGNPAAADWLSQQAAAGLRPAQTAFGLWLLTQEDRSGEISVQAADQFQAAAETGDVEAQHNLGRLYIQGQGVDQDYVMAHKWFNIAAAGGHRDALKMRGVVADLMTPEQVAKAQTAARGFVERPPAALSEETSEGISQ</sequence>
<feature type="chain" id="PRO_5019410540" evidence="1">
    <location>
        <begin position="27"/>
        <end position="530"/>
    </location>
</feature>
<dbReference type="SUPFAM" id="SSF81901">
    <property type="entry name" value="HCP-like"/>
    <property type="match status" value="3"/>
</dbReference>
<organism evidence="2 3">
    <name type="scientific">Parasedimentitalea marina</name>
    <dbReference type="NCBI Taxonomy" id="2483033"/>
    <lineage>
        <taxon>Bacteria</taxon>
        <taxon>Pseudomonadati</taxon>
        <taxon>Pseudomonadota</taxon>
        <taxon>Alphaproteobacteria</taxon>
        <taxon>Rhodobacterales</taxon>
        <taxon>Paracoccaceae</taxon>
        <taxon>Parasedimentitalea</taxon>
    </lineage>
</organism>
<dbReference type="SMART" id="SM00671">
    <property type="entry name" value="SEL1"/>
    <property type="match status" value="9"/>
</dbReference>
<evidence type="ECO:0000256" key="1">
    <source>
        <dbReference type="SAM" id="SignalP"/>
    </source>
</evidence>
<evidence type="ECO:0000313" key="3">
    <source>
        <dbReference type="Proteomes" id="UP000283063"/>
    </source>
</evidence>
<keyword evidence="1" id="KW-0732">Signal</keyword>
<dbReference type="Proteomes" id="UP000283063">
    <property type="component" value="Plasmid pW43A"/>
</dbReference>
<dbReference type="InterPro" id="IPR050767">
    <property type="entry name" value="Sel1_AlgK"/>
</dbReference>
<accession>A0A3T0N9B0</accession>
<keyword evidence="3" id="KW-1185">Reference proteome</keyword>
<gene>
    <name evidence="2" type="ORF">EBB79_21805</name>
</gene>
<dbReference type="EMBL" id="CP033220">
    <property type="protein sequence ID" value="AZV80607.1"/>
    <property type="molecule type" value="Genomic_DNA"/>
</dbReference>